<evidence type="ECO:0000259" key="11">
    <source>
        <dbReference type="PROSITE" id="PS50089"/>
    </source>
</evidence>
<keyword evidence="10" id="KW-1133">Transmembrane helix</keyword>
<dbReference type="AlphaFoldDB" id="A0A8T2C9E2"/>
<feature type="domain" description="RING-type" evidence="11">
    <location>
        <begin position="81"/>
        <end position="123"/>
    </location>
</feature>
<dbReference type="InterPro" id="IPR001841">
    <property type="entry name" value="Znf_RING"/>
</dbReference>
<dbReference type="FunFam" id="3.30.40.10:FF:000988">
    <property type="entry name" value="RING/U-box superfamily protein"/>
    <property type="match status" value="1"/>
</dbReference>
<keyword evidence="7" id="KW-0862">Zinc</keyword>
<dbReference type="GO" id="GO:0061630">
    <property type="term" value="F:ubiquitin protein ligase activity"/>
    <property type="evidence" value="ECO:0007669"/>
    <property type="project" value="UniProtKB-EC"/>
</dbReference>
<evidence type="ECO:0000256" key="3">
    <source>
        <dbReference type="ARBA" id="ARBA00012483"/>
    </source>
</evidence>
<evidence type="ECO:0000256" key="8">
    <source>
        <dbReference type="ARBA" id="ARBA00024209"/>
    </source>
</evidence>
<proteinExistence type="inferred from homology"/>
<comment type="pathway">
    <text evidence="2">Protein modification; protein ubiquitination.</text>
</comment>
<evidence type="ECO:0000256" key="4">
    <source>
        <dbReference type="ARBA" id="ARBA00022723"/>
    </source>
</evidence>
<keyword evidence="5 9" id="KW-0863">Zinc-finger</keyword>
<evidence type="ECO:0000313" key="13">
    <source>
        <dbReference type="Proteomes" id="UP000694240"/>
    </source>
</evidence>
<dbReference type="Proteomes" id="UP000694240">
    <property type="component" value="Chromosome 6"/>
</dbReference>
<sequence length="133" mass="15128">MDTTDEIIIVFLIIALIVNLIANCCENTSLPPTGLPPETIHQTVQPQQDDIETGQRKTLVFKDIKEEGGEEEEEGSGKRFCPICLEEYEDDHQIRRLKNCGHVFHLLCIDSWLTRERSCPSCRRSVDLMSLGL</sequence>
<evidence type="ECO:0000313" key="12">
    <source>
        <dbReference type="EMBL" id="KAG7594910.1"/>
    </source>
</evidence>
<dbReference type="EC" id="2.3.2.27" evidence="3"/>
<keyword evidence="10" id="KW-0472">Membrane</keyword>
<organism evidence="12 13">
    <name type="scientific">Arabidopsis thaliana x Arabidopsis arenosa</name>
    <dbReference type="NCBI Taxonomy" id="1240361"/>
    <lineage>
        <taxon>Eukaryota</taxon>
        <taxon>Viridiplantae</taxon>
        <taxon>Streptophyta</taxon>
        <taxon>Embryophyta</taxon>
        <taxon>Tracheophyta</taxon>
        <taxon>Spermatophyta</taxon>
        <taxon>Magnoliopsida</taxon>
        <taxon>eudicotyledons</taxon>
        <taxon>Gunneridae</taxon>
        <taxon>Pentapetalae</taxon>
        <taxon>rosids</taxon>
        <taxon>malvids</taxon>
        <taxon>Brassicales</taxon>
        <taxon>Brassicaceae</taxon>
        <taxon>Camelineae</taxon>
        <taxon>Arabidopsis</taxon>
    </lineage>
</organism>
<feature type="transmembrane region" description="Helical" evidence="10">
    <location>
        <begin position="7"/>
        <end position="22"/>
    </location>
</feature>
<evidence type="ECO:0000256" key="5">
    <source>
        <dbReference type="ARBA" id="ARBA00022771"/>
    </source>
</evidence>
<evidence type="ECO:0000256" key="10">
    <source>
        <dbReference type="SAM" id="Phobius"/>
    </source>
</evidence>
<dbReference type="SMART" id="SM00184">
    <property type="entry name" value="RING"/>
    <property type="match status" value="1"/>
</dbReference>
<comment type="caution">
    <text evidence="12">The sequence shown here is derived from an EMBL/GenBank/DDBJ whole genome shotgun (WGS) entry which is preliminary data.</text>
</comment>
<dbReference type="InterPro" id="IPR053238">
    <property type="entry name" value="RING-H2_zinc_finger"/>
</dbReference>
<reference evidence="12 13" key="1">
    <citation type="submission" date="2020-12" db="EMBL/GenBank/DDBJ databases">
        <title>Concerted genomic and epigenomic changes stabilize Arabidopsis allopolyploids.</title>
        <authorList>
            <person name="Chen Z."/>
        </authorList>
    </citation>
    <scope>NUCLEOTIDE SEQUENCE [LARGE SCALE GENOMIC DNA]</scope>
    <source>
        <strain evidence="12">Allo738</strain>
        <tissue evidence="12">Leaf</tissue>
    </source>
</reference>
<accession>A0A8T2C9E2</accession>
<keyword evidence="13" id="KW-1185">Reference proteome</keyword>
<keyword evidence="6" id="KW-0833">Ubl conjugation pathway</keyword>
<dbReference type="EMBL" id="JAEFBK010000006">
    <property type="protein sequence ID" value="KAG7594910.1"/>
    <property type="molecule type" value="Genomic_DNA"/>
</dbReference>
<keyword evidence="10" id="KW-0812">Transmembrane</keyword>
<comment type="catalytic activity">
    <reaction evidence="1">
        <text>S-ubiquitinyl-[E2 ubiquitin-conjugating enzyme]-L-cysteine + [acceptor protein]-L-lysine = [E2 ubiquitin-conjugating enzyme]-L-cysteine + N(6)-ubiquitinyl-[acceptor protein]-L-lysine.</text>
        <dbReference type="EC" id="2.3.2.27"/>
    </reaction>
</comment>
<dbReference type="GO" id="GO:0008270">
    <property type="term" value="F:zinc ion binding"/>
    <property type="evidence" value="ECO:0007669"/>
    <property type="project" value="UniProtKB-KW"/>
</dbReference>
<evidence type="ECO:0000256" key="1">
    <source>
        <dbReference type="ARBA" id="ARBA00000900"/>
    </source>
</evidence>
<dbReference type="PROSITE" id="PS50089">
    <property type="entry name" value="ZF_RING_2"/>
    <property type="match status" value="1"/>
</dbReference>
<evidence type="ECO:0000256" key="9">
    <source>
        <dbReference type="PROSITE-ProRule" id="PRU00175"/>
    </source>
</evidence>
<gene>
    <name evidence="12" type="ORF">ISN45_Aa01g036340</name>
</gene>
<name>A0A8T2C9E2_9BRAS</name>
<evidence type="ECO:0000256" key="7">
    <source>
        <dbReference type="ARBA" id="ARBA00022833"/>
    </source>
</evidence>
<protein>
    <recommendedName>
        <fullName evidence="3">RING-type E3 ubiquitin transferase</fullName>
        <ecNumber evidence="3">2.3.2.27</ecNumber>
    </recommendedName>
</protein>
<dbReference type="PANTHER" id="PTHR14155:SF622">
    <property type="entry name" value="RING_U-BOX SUPERFAMILY PROTEIN"/>
    <property type="match status" value="1"/>
</dbReference>
<dbReference type="Pfam" id="PF13639">
    <property type="entry name" value="zf-RING_2"/>
    <property type="match status" value="1"/>
</dbReference>
<comment type="similarity">
    <text evidence="8">Belongs to the RING-type zinc finger family. ATL subfamily.</text>
</comment>
<dbReference type="PANTHER" id="PTHR14155">
    <property type="entry name" value="RING FINGER DOMAIN-CONTAINING"/>
    <property type="match status" value="1"/>
</dbReference>
<evidence type="ECO:0000256" key="2">
    <source>
        <dbReference type="ARBA" id="ARBA00004906"/>
    </source>
</evidence>
<keyword evidence="4" id="KW-0479">Metal-binding</keyword>
<evidence type="ECO:0000256" key="6">
    <source>
        <dbReference type="ARBA" id="ARBA00022786"/>
    </source>
</evidence>